<gene>
    <name evidence="1" type="ORF">HA520_02765</name>
</gene>
<reference evidence="1" key="1">
    <citation type="submission" date="2020-03" db="EMBL/GenBank/DDBJ databases">
        <title>Genome assembly of Azotobacter chroococcum W5.</title>
        <authorList>
            <person name="Kannepalli A."/>
        </authorList>
    </citation>
    <scope>NUCLEOTIDE SEQUENCE</scope>
    <source>
        <strain evidence="1">W5</strain>
    </source>
</reference>
<sequence>MLPRIQTIQNAPGRRSASWLATALLLPFLWLSAWEAVAQSMQEREGLTLYWGLVPGAVFTDKHELDEMHRKDGQGEPHHLVVALFDTATGKRIGTAAVRAQLIEAGIAETPAKALAPMEINGLMSYGQLFSMVKKGPYRFRIFVKLSDREDEIEYSISAASPHPGQN</sequence>
<dbReference type="Proteomes" id="UP000736384">
    <property type="component" value="Unassembled WGS sequence"/>
</dbReference>
<name>A0AA43Z3F8_9GAMM</name>
<comment type="caution">
    <text evidence="1">The sequence shown here is derived from an EMBL/GenBank/DDBJ whole genome shotgun (WGS) entry which is preliminary data.</text>
</comment>
<organism evidence="1 2">
    <name type="scientific">Azotobacter chroococcum</name>
    <dbReference type="NCBI Taxonomy" id="353"/>
    <lineage>
        <taxon>Bacteria</taxon>
        <taxon>Pseudomonadati</taxon>
        <taxon>Pseudomonadota</taxon>
        <taxon>Gammaproteobacteria</taxon>
        <taxon>Pseudomonadales</taxon>
        <taxon>Pseudomonadaceae</taxon>
        <taxon>Azotobacter</taxon>
    </lineage>
</organism>
<dbReference type="RefSeq" id="WP_165891535.1">
    <property type="nucleotide sequence ID" value="NZ_JAAPAP010000002.1"/>
</dbReference>
<evidence type="ECO:0000313" key="2">
    <source>
        <dbReference type="Proteomes" id="UP000736384"/>
    </source>
</evidence>
<evidence type="ECO:0000313" key="1">
    <source>
        <dbReference type="EMBL" id="NHN76213.1"/>
    </source>
</evidence>
<protein>
    <recommendedName>
        <fullName evidence="3">DUF4426 domain-containing protein</fullName>
    </recommendedName>
</protein>
<dbReference type="AlphaFoldDB" id="A0AA43Z3F8"/>
<proteinExistence type="predicted"/>
<evidence type="ECO:0008006" key="3">
    <source>
        <dbReference type="Google" id="ProtNLM"/>
    </source>
</evidence>
<accession>A0AA43Z3F8</accession>
<dbReference type="EMBL" id="JAAPAP010000002">
    <property type="protein sequence ID" value="NHN76213.1"/>
    <property type="molecule type" value="Genomic_DNA"/>
</dbReference>